<dbReference type="EMBL" id="LN831776">
    <property type="protein sequence ID" value="CQR53522.1"/>
    <property type="molecule type" value="Genomic_DNA"/>
</dbReference>
<organism evidence="2 3">
    <name type="scientific">Paenibacillus riograndensis SBR5</name>
    <dbReference type="NCBI Taxonomy" id="1073571"/>
    <lineage>
        <taxon>Bacteria</taxon>
        <taxon>Bacillati</taxon>
        <taxon>Bacillota</taxon>
        <taxon>Bacilli</taxon>
        <taxon>Bacillales</taxon>
        <taxon>Paenibacillaceae</taxon>
        <taxon>Paenibacillus</taxon>
        <taxon>Paenibacillus sonchi group</taxon>
    </lineage>
</organism>
<name>A0A0E4CV53_9BACL</name>
<accession>A0A0E4CV53</accession>
<dbReference type="KEGG" id="pri:PRIO_1415"/>
<protein>
    <submittedName>
        <fullName evidence="2">Uncharacterized protein</fullName>
    </submittedName>
</protein>
<evidence type="ECO:0000313" key="2">
    <source>
        <dbReference type="EMBL" id="CQR53522.1"/>
    </source>
</evidence>
<proteinExistence type="predicted"/>
<dbReference type="HOGENOM" id="CLU_2684408_0_0_9"/>
<evidence type="ECO:0000256" key="1">
    <source>
        <dbReference type="SAM" id="MobiDB-lite"/>
    </source>
</evidence>
<feature type="region of interest" description="Disordered" evidence="1">
    <location>
        <begin position="31"/>
        <end position="74"/>
    </location>
</feature>
<dbReference type="PATRIC" id="fig|1073571.4.peg.1479"/>
<reference evidence="3" key="1">
    <citation type="submission" date="2015-03" db="EMBL/GenBank/DDBJ databases">
        <authorList>
            <person name="Wibberg D."/>
        </authorList>
    </citation>
    <scope>NUCLEOTIDE SEQUENCE [LARGE SCALE GENOMIC DNA]</scope>
</reference>
<dbReference type="AlphaFoldDB" id="A0A0E4CV53"/>
<evidence type="ECO:0000313" key="3">
    <source>
        <dbReference type="Proteomes" id="UP000033163"/>
    </source>
</evidence>
<dbReference type="Proteomes" id="UP000033163">
    <property type="component" value="Chromosome I"/>
</dbReference>
<sequence length="74" mass="8712">MPGKYFNPRSCIRSDDQHTQLTVANVIFQSTLPHKERQRHSASKKFSNDFNPRSHIRSDSDSQPNKGYKYFYYG</sequence>
<gene>
    <name evidence="2" type="ORF">PRIO_1415</name>
</gene>